<evidence type="ECO:0000256" key="9">
    <source>
        <dbReference type="ARBA" id="ARBA00066480"/>
    </source>
</evidence>
<dbReference type="PANTHER" id="PTHR11839">
    <property type="entry name" value="UDP/ADP-SUGAR PYROPHOSPHATASE"/>
    <property type="match status" value="1"/>
</dbReference>
<protein>
    <recommendedName>
        <fullName evidence="10">Uridine diphosphate glucose pyrophosphatase NUDT14</fullName>
        <ecNumber evidence="9">3.6.1.45</ecNumber>
    </recommendedName>
    <alternativeName>
        <fullName evidence="11">Nucleoside diphosphate-linked moiety X motif 14</fullName>
    </alternativeName>
</protein>
<evidence type="ECO:0000313" key="14">
    <source>
        <dbReference type="Proteomes" id="UP000230066"/>
    </source>
</evidence>
<dbReference type="Gene3D" id="3.90.79.10">
    <property type="entry name" value="Nucleoside Triphosphate Pyrophosphohydrolase"/>
    <property type="match status" value="1"/>
</dbReference>
<evidence type="ECO:0000256" key="3">
    <source>
        <dbReference type="ARBA" id="ARBA00011738"/>
    </source>
</evidence>
<evidence type="ECO:0000313" key="13">
    <source>
        <dbReference type="EMBL" id="THD19154.1"/>
    </source>
</evidence>
<evidence type="ECO:0000256" key="8">
    <source>
        <dbReference type="ARBA" id="ARBA00054674"/>
    </source>
</evidence>
<evidence type="ECO:0000259" key="12">
    <source>
        <dbReference type="PROSITE" id="PS51462"/>
    </source>
</evidence>
<dbReference type="GO" id="GO:0005737">
    <property type="term" value="C:cytoplasm"/>
    <property type="evidence" value="ECO:0007669"/>
    <property type="project" value="UniProtKB-SubCell"/>
</dbReference>
<keyword evidence="6" id="KW-0460">Magnesium</keyword>
<comment type="subunit">
    <text evidence="3">Homodimer.</text>
</comment>
<evidence type="ECO:0000256" key="2">
    <source>
        <dbReference type="ARBA" id="ARBA00004496"/>
    </source>
</evidence>
<dbReference type="EC" id="3.6.1.45" evidence="9"/>
<dbReference type="PROSITE" id="PS51462">
    <property type="entry name" value="NUDIX"/>
    <property type="match status" value="1"/>
</dbReference>
<dbReference type="EMBL" id="JXXN02007194">
    <property type="protein sequence ID" value="THD19154.1"/>
    <property type="molecule type" value="Genomic_DNA"/>
</dbReference>
<evidence type="ECO:0000256" key="1">
    <source>
        <dbReference type="ARBA" id="ARBA00001946"/>
    </source>
</evidence>
<sequence length="233" mass="26179">MSGISRFSVSLLREPSKYIKPYRISFIQVCNSDRLTRNQNGKERFWDGILTHDSVSILIYHCEKKCLIFVKQFRPVVYFSILRETGRYRSVDVTDEGLNIDGISADRGETLELCAGLMDGNECIPAKTAVTEVLEECGYQISEASLRFVDSFRSGLGLSGNKMTLFYTEVTESQRVPGAGGGLVEEDEFIEIVEWPVESLDSLFDANANRPPTSTTLLYALCWFKSNVLPNLS</sequence>
<dbReference type="PANTHER" id="PTHR11839:SF15">
    <property type="entry name" value="URIDINE DIPHOSPHATE GLUCOSE PYROPHOSPHATASE NUDT14"/>
    <property type="match status" value="1"/>
</dbReference>
<reference evidence="13" key="1">
    <citation type="submission" date="2019-03" db="EMBL/GenBank/DDBJ databases">
        <title>Improved annotation for the trematode Fasciola hepatica.</title>
        <authorList>
            <person name="Choi Y.-J."/>
            <person name="Martin J."/>
            <person name="Mitreva M."/>
        </authorList>
    </citation>
    <scope>NUCLEOTIDE SEQUENCE [LARGE SCALE GENOMIC DNA]</scope>
</reference>
<name>A0A4E0QXJ9_FASHE</name>
<comment type="function">
    <text evidence="8">Hydrolyzes UDP-glucose to glucose 1-phosphate and UMP and ADP-ribose to ribose 5-phosphate and AMP. The physiological substrate is probably UDP-glucose. Poor activity on other substrates such as ADP-glucose, CDP-glucose, GDP-glucose and GDP-mannose.</text>
</comment>
<proteinExistence type="predicted"/>
<dbReference type="InterPro" id="IPR000086">
    <property type="entry name" value="NUDIX_hydrolase_dom"/>
</dbReference>
<evidence type="ECO:0000256" key="7">
    <source>
        <dbReference type="ARBA" id="ARBA00051086"/>
    </source>
</evidence>
<dbReference type="CDD" id="cd18887">
    <property type="entry name" value="NUDIX_UGPPase_Nudt14"/>
    <property type="match status" value="1"/>
</dbReference>
<evidence type="ECO:0000256" key="11">
    <source>
        <dbReference type="ARBA" id="ARBA00080475"/>
    </source>
</evidence>
<dbReference type="Proteomes" id="UP000230066">
    <property type="component" value="Unassembled WGS sequence"/>
</dbReference>
<dbReference type="SUPFAM" id="SSF55811">
    <property type="entry name" value="Nudix"/>
    <property type="match status" value="1"/>
</dbReference>
<keyword evidence="14" id="KW-1185">Reference proteome</keyword>
<comment type="caution">
    <text evidence="13">The sequence shown here is derived from an EMBL/GenBank/DDBJ whole genome shotgun (WGS) entry which is preliminary data.</text>
</comment>
<evidence type="ECO:0000256" key="5">
    <source>
        <dbReference type="ARBA" id="ARBA00022801"/>
    </source>
</evidence>
<evidence type="ECO:0000256" key="6">
    <source>
        <dbReference type="ARBA" id="ARBA00022842"/>
    </source>
</evidence>
<dbReference type="GO" id="GO:0008768">
    <property type="term" value="F:UDP-sugar diphosphatase activity"/>
    <property type="evidence" value="ECO:0007669"/>
    <property type="project" value="UniProtKB-EC"/>
</dbReference>
<gene>
    <name evidence="13" type="ORF">D915_010202</name>
</gene>
<dbReference type="GO" id="GO:0006753">
    <property type="term" value="P:nucleoside phosphate metabolic process"/>
    <property type="evidence" value="ECO:0007669"/>
    <property type="project" value="TreeGrafter"/>
</dbReference>
<keyword evidence="4" id="KW-0963">Cytoplasm</keyword>
<evidence type="ECO:0000256" key="10">
    <source>
        <dbReference type="ARBA" id="ARBA00071467"/>
    </source>
</evidence>
<dbReference type="FunFam" id="3.90.79.10:FF:000035">
    <property type="entry name" value="Uridine diphosphate glucose pyrophosphatase"/>
    <property type="match status" value="1"/>
</dbReference>
<dbReference type="AlphaFoldDB" id="A0A4E0QXJ9"/>
<accession>A0A4E0QXJ9</accession>
<dbReference type="GO" id="GO:0019693">
    <property type="term" value="P:ribose phosphate metabolic process"/>
    <property type="evidence" value="ECO:0007669"/>
    <property type="project" value="TreeGrafter"/>
</dbReference>
<keyword evidence="5" id="KW-0378">Hydrolase</keyword>
<dbReference type="InterPro" id="IPR015797">
    <property type="entry name" value="NUDIX_hydrolase-like_dom_sf"/>
</dbReference>
<evidence type="ECO:0000256" key="4">
    <source>
        <dbReference type="ARBA" id="ARBA00022490"/>
    </source>
</evidence>
<comment type="catalytic activity">
    <reaction evidence="7">
        <text>UDP-sugar + H2O = UMP + alpha-D-aldose 1-phosphate.</text>
        <dbReference type="EC" id="3.6.1.45"/>
    </reaction>
</comment>
<feature type="domain" description="Nudix hydrolase" evidence="12">
    <location>
        <begin position="50"/>
        <end position="218"/>
    </location>
</feature>
<comment type="cofactor">
    <cofactor evidence="1">
        <name>Mg(2+)</name>
        <dbReference type="ChEBI" id="CHEBI:18420"/>
    </cofactor>
</comment>
<comment type="subcellular location">
    <subcellularLocation>
        <location evidence="2">Cytoplasm</location>
    </subcellularLocation>
</comment>
<organism evidence="13 14">
    <name type="scientific">Fasciola hepatica</name>
    <name type="common">Liver fluke</name>
    <dbReference type="NCBI Taxonomy" id="6192"/>
    <lineage>
        <taxon>Eukaryota</taxon>
        <taxon>Metazoa</taxon>
        <taxon>Spiralia</taxon>
        <taxon>Lophotrochozoa</taxon>
        <taxon>Platyhelminthes</taxon>
        <taxon>Trematoda</taxon>
        <taxon>Digenea</taxon>
        <taxon>Plagiorchiida</taxon>
        <taxon>Echinostomata</taxon>
        <taxon>Echinostomatoidea</taxon>
        <taxon>Fasciolidae</taxon>
        <taxon>Fasciola</taxon>
    </lineage>
</organism>